<dbReference type="InterPro" id="IPR036291">
    <property type="entry name" value="NAD(P)-bd_dom_sf"/>
</dbReference>
<dbReference type="SUPFAM" id="SSF50129">
    <property type="entry name" value="GroES-like"/>
    <property type="match status" value="1"/>
</dbReference>
<comment type="caution">
    <text evidence="2">The sequence shown here is derived from an EMBL/GenBank/DDBJ whole genome shotgun (WGS) entry which is preliminary data.</text>
</comment>
<dbReference type="STRING" id="1392250.A0A2I2G065"/>
<dbReference type="VEuPathDB" id="FungiDB:P170DRAFT_429405"/>
<dbReference type="InterPro" id="IPR011032">
    <property type="entry name" value="GroES-like_sf"/>
</dbReference>
<gene>
    <name evidence="2" type="ORF">P170DRAFT_429405</name>
</gene>
<organism evidence="2 3">
    <name type="scientific">Aspergillus steynii IBT 23096</name>
    <dbReference type="NCBI Taxonomy" id="1392250"/>
    <lineage>
        <taxon>Eukaryota</taxon>
        <taxon>Fungi</taxon>
        <taxon>Dikarya</taxon>
        <taxon>Ascomycota</taxon>
        <taxon>Pezizomycotina</taxon>
        <taxon>Eurotiomycetes</taxon>
        <taxon>Eurotiomycetidae</taxon>
        <taxon>Eurotiales</taxon>
        <taxon>Aspergillaceae</taxon>
        <taxon>Aspergillus</taxon>
        <taxon>Aspergillus subgen. Circumdati</taxon>
    </lineage>
</organism>
<accession>A0A2I2G065</accession>
<reference evidence="2 3" key="1">
    <citation type="submission" date="2016-12" db="EMBL/GenBank/DDBJ databases">
        <title>The genomes of Aspergillus section Nigri reveals drivers in fungal speciation.</title>
        <authorList>
            <consortium name="DOE Joint Genome Institute"/>
            <person name="Vesth T.C."/>
            <person name="Nybo J."/>
            <person name="Theobald S."/>
            <person name="Brandl J."/>
            <person name="Frisvad J.C."/>
            <person name="Nielsen K.F."/>
            <person name="Lyhne E.K."/>
            <person name="Kogle M.E."/>
            <person name="Kuo A."/>
            <person name="Riley R."/>
            <person name="Clum A."/>
            <person name="Nolan M."/>
            <person name="Lipzen A."/>
            <person name="Salamov A."/>
            <person name="Henrissat B."/>
            <person name="Wiebenga A."/>
            <person name="De Vries R.P."/>
            <person name="Grigoriev I.V."/>
            <person name="Mortensen U.H."/>
            <person name="Andersen M.R."/>
            <person name="Baker S.E."/>
        </authorList>
    </citation>
    <scope>NUCLEOTIDE SEQUENCE [LARGE SCALE GENOMIC DNA]</scope>
    <source>
        <strain evidence="2 3">IBT 23096</strain>
    </source>
</reference>
<dbReference type="SUPFAM" id="SSF51735">
    <property type="entry name" value="NAD(P)-binding Rossmann-fold domains"/>
    <property type="match status" value="1"/>
</dbReference>
<sequence>MKVAQVTSWGTAPTCQTVPDLPPPSPTQMQLTVLTVGIPRVVQIRATGKHPSVFDSPLPFDPSIDGVGRDDTTGDVYFIHPLAAPLLAERANVERHHLVKLAPGADPVSVAALANPMSSSWMALRRRAIGGCTGRTVLILGATSASGRTAALVARSLGAARIVGLSRREETLETVDGLDERVILREPFVLPPSAGPIHIILDYVGGSAAAGILQNAEVEPGENLQYIQVGGLASEDTHMLQVLPPYLINTKPICIMGSGLGSVRLQDLKDEMPDMVRAMMQMPSPFELETVSLSNIQSVWDSANASKRLVVIPTAKD</sequence>
<evidence type="ECO:0000313" key="2">
    <source>
        <dbReference type="EMBL" id="PLB46278.1"/>
    </source>
</evidence>
<evidence type="ECO:0000313" key="3">
    <source>
        <dbReference type="Proteomes" id="UP000234275"/>
    </source>
</evidence>
<dbReference type="PANTHER" id="PTHR43677">
    <property type="entry name" value="SHORT-CHAIN DEHYDROGENASE/REDUCTASE"/>
    <property type="match status" value="1"/>
</dbReference>
<dbReference type="OrthoDB" id="809632at2759"/>
<dbReference type="PANTHER" id="PTHR43677:SF11">
    <property type="entry name" value="ZINC-CONTAINING ALCOHOL DEHYDROGENASE"/>
    <property type="match status" value="1"/>
</dbReference>
<dbReference type="Proteomes" id="UP000234275">
    <property type="component" value="Unassembled WGS sequence"/>
</dbReference>
<feature type="region of interest" description="Disordered" evidence="1">
    <location>
        <begin position="1"/>
        <end position="26"/>
    </location>
</feature>
<protein>
    <submittedName>
        <fullName evidence="2">NAD(P)-binding protein</fullName>
    </submittedName>
</protein>
<feature type="compositionally biased region" description="Polar residues" evidence="1">
    <location>
        <begin position="1"/>
        <end position="17"/>
    </location>
</feature>
<name>A0A2I2G065_9EURO</name>
<dbReference type="Gene3D" id="3.90.180.10">
    <property type="entry name" value="Medium-chain alcohol dehydrogenases, catalytic domain"/>
    <property type="match status" value="1"/>
</dbReference>
<dbReference type="EMBL" id="MSFO01000007">
    <property type="protein sequence ID" value="PLB46278.1"/>
    <property type="molecule type" value="Genomic_DNA"/>
</dbReference>
<dbReference type="GO" id="GO:0016491">
    <property type="term" value="F:oxidoreductase activity"/>
    <property type="evidence" value="ECO:0007669"/>
    <property type="project" value="TreeGrafter"/>
</dbReference>
<evidence type="ECO:0000256" key="1">
    <source>
        <dbReference type="SAM" id="MobiDB-lite"/>
    </source>
</evidence>
<proteinExistence type="predicted"/>
<dbReference type="RefSeq" id="XP_024701580.1">
    <property type="nucleotide sequence ID" value="XM_024847888.1"/>
</dbReference>
<dbReference type="AlphaFoldDB" id="A0A2I2G065"/>
<dbReference type="GeneID" id="36555587"/>
<keyword evidence="3" id="KW-1185">Reference proteome</keyword>
<dbReference type="InterPro" id="IPR051397">
    <property type="entry name" value="Zn-ADH-like_protein"/>
</dbReference>
<dbReference type="Gene3D" id="3.40.50.720">
    <property type="entry name" value="NAD(P)-binding Rossmann-like Domain"/>
    <property type="match status" value="1"/>
</dbReference>